<evidence type="ECO:0000256" key="1">
    <source>
        <dbReference type="ARBA" id="ARBA00001936"/>
    </source>
</evidence>
<dbReference type="GO" id="GO:0004722">
    <property type="term" value="F:protein serine/threonine phosphatase activity"/>
    <property type="evidence" value="ECO:0007669"/>
    <property type="project" value="UniProtKB-EC"/>
</dbReference>
<dbReference type="Proteomes" id="UP000221165">
    <property type="component" value="Unassembled WGS sequence"/>
</dbReference>
<dbReference type="RefSeq" id="XP_067916483.1">
    <property type="nucleotide sequence ID" value="XM_068071541.1"/>
</dbReference>
<dbReference type="VEuPathDB" id="ToxoDB:CSUI_011443"/>
<evidence type="ECO:0000259" key="6">
    <source>
        <dbReference type="PROSITE" id="PS51746"/>
    </source>
</evidence>
<dbReference type="InterPro" id="IPR001932">
    <property type="entry name" value="PPM-type_phosphatase-like_dom"/>
</dbReference>
<evidence type="ECO:0000313" key="7">
    <source>
        <dbReference type="EMBL" id="PHJ14747.1"/>
    </source>
</evidence>
<name>A0A2C6K8W2_9APIC</name>
<dbReference type="EMBL" id="MIGC01011820">
    <property type="protein sequence ID" value="PHJ14747.1"/>
    <property type="molecule type" value="Genomic_DNA"/>
</dbReference>
<comment type="caution">
    <text evidence="7">The sequence shown here is derived from an EMBL/GenBank/DDBJ whole genome shotgun (WGS) entry which is preliminary data.</text>
</comment>
<dbReference type="InterPro" id="IPR036457">
    <property type="entry name" value="PPM-type-like_dom_sf"/>
</dbReference>
<dbReference type="SUPFAM" id="SSF81606">
    <property type="entry name" value="PP2C-like"/>
    <property type="match status" value="1"/>
</dbReference>
<comment type="cofactor">
    <cofactor evidence="1">
        <name>Mn(2+)</name>
        <dbReference type="ChEBI" id="CHEBI:29035"/>
    </cofactor>
</comment>
<evidence type="ECO:0000256" key="2">
    <source>
        <dbReference type="ARBA" id="ARBA00001946"/>
    </source>
</evidence>
<dbReference type="PANTHER" id="PTHR13832">
    <property type="entry name" value="PROTEIN PHOSPHATASE 2C"/>
    <property type="match status" value="1"/>
</dbReference>
<dbReference type="GeneID" id="94434752"/>
<sequence>MQIRIYAAGGYLEMGRVNGNLNLSRALGDLVYKQDSTLPPEKQIVSAVPDVLGIYREYDRDEFLIIGCDGIWELLTSQEIVNYIRRRLQVK</sequence>
<dbReference type="Gene3D" id="3.60.40.10">
    <property type="entry name" value="PPM-type phosphatase domain"/>
    <property type="match status" value="1"/>
</dbReference>
<accession>A0A2C6K8W2</accession>
<evidence type="ECO:0000256" key="5">
    <source>
        <dbReference type="ARBA" id="ARBA00023211"/>
    </source>
</evidence>
<reference evidence="7 8" key="1">
    <citation type="journal article" date="2017" name="Int. J. Parasitol.">
        <title>The genome of the protozoan parasite Cystoisospora suis and a reverse vaccinology approach to identify vaccine candidates.</title>
        <authorList>
            <person name="Palmieri N."/>
            <person name="Shrestha A."/>
            <person name="Ruttkowski B."/>
            <person name="Beck T."/>
            <person name="Vogl C."/>
            <person name="Tomley F."/>
            <person name="Blake D.P."/>
            <person name="Joachim A."/>
        </authorList>
    </citation>
    <scope>NUCLEOTIDE SEQUENCE [LARGE SCALE GENOMIC DNA]</scope>
    <source>
        <strain evidence="7 8">Wien I</strain>
    </source>
</reference>
<feature type="domain" description="PPM-type phosphatase" evidence="6">
    <location>
        <begin position="1"/>
        <end position="91"/>
    </location>
</feature>
<dbReference type="PROSITE" id="PS51746">
    <property type="entry name" value="PPM_2"/>
    <property type="match status" value="1"/>
</dbReference>
<comment type="similarity">
    <text evidence="3">Belongs to the PP2C family.</text>
</comment>
<evidence type="ECO:0000313" key="8">
    <source>
        <dbReference type="Proteomes" id="UP000221165"/>
    </source>
</evidence>
<feature type="non-terminal residue" evidence="7">
    <location>
        <position position="91"/>
    </location>
</feature>
<keyword evidence="5" id="KW-0464">Manganese</keyword>
<dbReference type="Pfam" id="PF00481">
    <property type="entry name" value="PP2C"/>
    <property type="match status" value="1"/>
</dbReference>
<dbReference type="InterPro" id="IPR015655">
    <property type="entry name" value="PP2C"/>
</dbReference>
<protein>
    <recommendedName>
        <fullName evidence="4">protein-serine/threonine phosphatase</fullName>
        <ecNumber evidence="4">3.1.3.16</ecNumber>
    </recommendedName>
</protein>
<dbReference type="EC" id="3.1.3.16" evidence="4"/>
<comment type="cofactor">
    <cofactor evidence="2">
        <name>Mg(2+)</name>
        <dbReference type="ChEBI" id="CHEBI:18420"/>
    </cofactor>
</comment>
<evidence type="ECO:0000256" key="3">
    <source>
        <dbReference type="ARBA" id="ARBA00006702"/>
    </source>
</evidence>
<gene>
    <name evidence="7" type="ORF">CSUI_011443</name>
</gene>
<evidence type="ECO:0000256" key="4">
    <source>
        <dbReference type="ARBA" id="ARBA00013081"/>
    </source>
</evidence>
<dbReference type="PANTHER" id="PTHR13832:SF565">
    <property type="entry name" value="AT28366P-RELATED"/>
    <property type="match status" value="1"/>
</dbReference>
<proteinExistence type="inferred from homology"/>
<organism evidence="7 8">
    <name type="scientific">Cystoisospora suis</name>
    <dbReference type="NCBI Taxonomy" id="483139"/>
    <lineage>
        <taxon>Eukaryota</taxon>
        <taxon>Sar</taxon>
        <taxon>Alveolata</taxon>
        <taxon>Apicomplexa</taxon>
        <taxon>Conoidasida</taxon>
        <taxon>Coccidia</taxon>
        <taxon>Eucoccidiorida</taxon>
        <taxon>Eimeriorina</taxon>
        <taxon>Sarcocystidae</taxon>
        <taxon>Cystoisospora</taxon>
    </lineage>
</organism>
<dbReference type="CDD" id="cd00143">
    <property type="entry name" value="PP2Cc"/>
    <property type="match status" value="1"/>
</dbReference>
<dbReference type="AlphaFoldDB" id="A0A2C6K8W2"/>
<dbReference type="OrthoDB" id="10264738at2759"/>
<keyword evidence="8" id="KW-1185">Reference proteome</keyword>